<keyword evidence="2" id="KW-1133">Transmembrane helix</keyword>
<dbReference type="Gene3D" id="2.30.40.10">
    <property type="entry name" value="Urease, subunit C, domain 1"/>
    <property type="match status" value="1"/>
</dbReference>
<dbReference type="InterPro" id="IPR011059">
    <property type="entry name" value="Metal-dep_hydrolase_composite"/>
</dbReference>
<feature type="domain" description="Amidohydrolase 3" evidence="3">
    <location>
        <begin position="151"/>
        <end position="617"/>
    </location>
</feature>
<accession>A0A8H5HV50</accession>
<keyword evidence="2" id="KW-0812">Transmembrane</keyword>
<dbReference type="SUPFAM" id="SSF51338">
    <property type="entry name" value="Composite domain of metallo-dependent hydrolases"/>
    <property type="match status" value="1"/>
</dbReference>
<keyword evidence="5" id="KW-1185">Reference proteome</keyword>
<protein>
    <recommendedName>
        <fullName evidence="3">Amidohydrolase 3 domain-containing protein</fullName>
    </recommendedName>
</protein>
<evidence type="ECO:0000313" key="4">
    <source>
        <dbReference type="EMBL" id="KAF5389745.1"/>
    </source>
</evidence>
<evidence type="ECO:0000313" key="5">
    <source>
        <dbReference type="Proteomes" id="UP000518752"/>
    </source>
</evidence>
<dbReference type="SUPFAM" id="SSF51556">
    <property type="entry name" value="Metallo-dependent hydrolases"/>
    <property type="match status" value="1"/>
</dbReference>
<dbReference type="CDD" id="cd01300">
    <property type="entry name" value="YtcJ_like"/>
    <property type="match status" value="1"/>
</dbReference>
<keyword evidence="2" id="KW-0472">Membrane</keyword>
<dbReference type="OrthoDB" id="3501663at2759"/>
<dbReference type="InterPro" id="IPR032466">
    <property type="entry name" value="Metal_Hydrolase"/>
</dbReference>
<dbReference type="PANTHER" id="PTHR22642:SF2">
    <property type="entry name" value="PROTEIN LONG AFTER FAR-RED 3"/>
    <property type="match status" value="1"/>
</dbReference>
<dbReference type="InterPro" id="IPR013108">
    <property type="entry name" value="Amidohydro_3"/>
</dbReference>
<feature type="compositionally biased region" description="Polar residues" evidence="1">
    <location>
        <begin position="1"/>
        <end position="13"/>
    </location>
</feature>
<comment type="caution">
    <text evidence="4">The sequence shown here is derived from an EMBL/GenBank/DDBJ whole genome shotgun (WGS) entry which is preliminary data.</text>
</comment>
<evidence type="ECO:0000259" key="3">
    <source>
        <dbReference type="Pfam" id="PF07969"/>
    </source>
</evidence>
<dbReference type="EMBL" id="JAACJN010000020">
    <property type="protein sequence ID" value="KAF5389745.1"/>
    <property type="molecule type" value="Genomic_DNA"/>
</dbReference>
<dbReference type="PANTHER" id="PTHR22642">
    <property type="entry name" value="IMIDAZOLONEPROPIONASE"/>
    <property type="match status" value="1"/>
</dbReference>
<proteinExistence type="predicted"/>
<dbReference type="InterPro" id="IPR033932">
    <property type="entry name" value="YtcJ-like"/>
</dbReference>
<reference evidence="4 5" key="1">
    <citation type="journal article" date="2020" name="ISME J.">
        <title>Uncovering the hidden diversity of litter-decomposition mechanisms in mushroom-forming fungi.</title>
        <authorList>
            <person name="Floudas D."/>
            <person name="Bentzer J."/>
            <person name="Ahren D."/>
            <person name="Johansson T."/>
            <person name="Persson P."/>
            <person name="Tunlid A."/>
        </authorList>
    </citation>
    <scope>NUCLEOTIDE SEQUENCE [LARGE SCALE GENOMIC DNA]</scope>
    <source>
        <strain evidence="4 5">CBS 406.79</strain>
    </source>
</reference>
<gene>
    <name evidence="4" type="ORF">D9757_005994</name>
</gene>
<organism evidence="4 5">
    <name type="scientific">Collybiopsis confluens</name>
    <dbReference type="NCBI Taxonomy" id="2823264"/>
    <lineage>
        <taxon>Eukaryota</taxon>
        <taxon>Fungi</taxon>
        <taxon>Dikarya</taxon>
        <taxon>Basidiomycota</taxon>
        <taxon>Agaricomycotina</taxon>
        <taxon>Agaricomycetes</taxon>
        <taxon>Agaricomycetidae</taxon>
        <taxon>Agaricales</taxon>
        <taxon>Marasmiineae</taxon>
        <taxon>Omphalotaceae</taxon>
        <taxon>Collybiopsis</taxon>
    </lineage>
</organism>
<evidence type="ECO:0000256" key="2">
    <source>
        <dbReference type="SAM" id="Phobius"/>
    </source>
</evidence>
<name>A0A8H5HV50_9AGAR</name>
<sequence>MTRLRMNSKSTGQDPPISREAAPPNSPLSAFLIAASITFAAISVLPFIQQQFPSLDIPALPFLHNSANQIPHHPSFSYQDTGLDRFYALCSKNGSKIYTVDIDNNPKECLVVFGTDIVDTGSIEEVTERCVQNGFTSSAKQFRGNVHYLPEGAVITPSFSDYHSTTLILSPLSTFKAVVKLVRSHILSEPELHYNKSKWIYGWGFDITRWPVERWPTYVPFELDPVTAGRPIWLTSKDGHAIWTSEKVIELAEERMGIGKPGGPTKWPKDEDIMGGKIVRDGEGRPMDNAQNLISVPTPEEDNIKRFRLTIEDALANGITSMHDAGFSPETLPFYQQQAKIEKLPIRMYAMHHFDDKAPYWGNSTQQLDNNRLRMRSVKLICDGAMRSGGAYLYEPYSDDYHNTGFMRLSVSLLNEVIPRFLRDGWQINAHAIGDRANGILLDAFEKAKEELGEDAIRKSRSRVEHAQILREGDAERFGKLGLIASVQPTHVTDDMWYGETRLGPKRVKGLYAFRSILNSGARITLGSDIPVESINPLNPSWRERMVPEQKLTRIEALRGITIDPAYASFSEDILGSLEPGKKADFVVLDKDIMNIDIGQVLDTKVLATVLDGEVVFGDLPKKKRSWKWS</sequence>
<dbReference type="Gene3D" id="3.10.310.70">
    <property type="match status" value="1"/>
</dbReference>
<dbReference type="AlphaFoldDB" id="A0A8H5HV50"/>
<feature type="region of interest" description="Disordered" evidence="1">
    <location>
        <begin position="1"/>
        <end position="23"/>
    </location>
</feature>
<dbReference type="Proteomes" id="UP000518752">
    <property type="component" value="Unassembled WGS sequence"/>
</dbReference>
<feature type="transmembrane region" description="Helical" evidence="2">
    <location>
        <begin position="28"/>
        <end position="48"/>
    </location>
</feature>
<dbReference type="Pfam" id="PF07969">
    <property type="entry name" value="Amidohydro_3"/>
    <property type="match status" value="1"/>
</dbReference>
<evidence type="ECO:0000256" key="1">
    <source>
        <dbReference type="SAM" id="MobiDB-lite"/>
    </source>
</evidence>
<dbReference type="GO" id="GO:0016810">
    <property type="term" value="F:hydrolase activity, acting on carbon-nitrogen (but not peptide) bonds"/>
    <property type="evidence" value="ECO:0007669"/>
    <property type="project" value="InterPro"/>
</dbReference>
<dbReference type="Gene3D" id="3.20.20.140">
    <property type="entry name" value="Metal-dependent hydrolases"/>
    <property type="match status" value="1"/>
</dbReference>